<dbReference type="OrthoDB" id="454880at2"/>
<name>A0A563VMN4_9CYAN</name>
<organism evidence="1 2">
    <name type="scientific">Hyella patelloides LEGE 07179</name>
    <dbReference type="NCBI Taxonomy" id="945734"/>
    <lineage>
        <taxon>Bacteria</taxon>
        <taxon>Bacillati</taxon>
        <taxon>Cyanobacteriota</taxon>
        <taxon>Cyanophyceae</taxon>
        <taxon>Pleurocapsales</taxon>
        <taxon>Hyellaceae</taxon>
        <taxon>Hyella</taxon>
    </lineage>
</organism>
<evidence type="ECO:0008006" key="3">
    <source>
        <dbReference type="Google" id="ProtNLM"/>
    </source>
</evidence>
<reference evidence="1 2" key="1">
    <citation type="submission" date="2019-01" db="EMBL/GenBank/DDBJ databases">
        <authorList>
            <person name="Brito A."/>
        </authorList>
    </citation>
    <scope>NUCLEOTIDE SEQUENCE [LARGE SCALE GENOMIC DNA]</scope>
    <source>
        <strain evidence="1">1</strain>
    </source>
</reference>
<evidence type="ECO:0000313" key="2">
    <source>
        <dbReference type="Proteomes" id="UP000320055"/>
    </source>
</evidence>
<keyword evidence="2" id="KW-1185">Reference proteome</keyword>
<evidence type="ECO:0000313" key="1">
    <source>
        <dbReference type="EMBL" id="VEP12545.1"/>
    </source>
</evidence>
<dbReference type="AlphaFoldDB" id="A0A563VMN4"/>
<protein>
    <recommendedName>
        <fullName evidence="3">Sigma-70 family RNA polymerase sigma factor</fullName>
    </recommendedName>
</protein>
<dbReference type="Proteomes" id="UP000320055">
    <property type="component" value="Unassembled WGS sequence"/>
</dbReference>
<gene>
    <name evidence="1" type="ORF">H1P_1520019</name>
</gene>
<accession>A0A563VMN4</accession>
<dbReference type="EMBL" id="CAACVJ010000060">
    <property type="protein sequence ID" value="VEP12545.1"/>
    <property type="molecule type" value="Genomic_DNA"/>
</dbReference>
<sequence length="211" mass="24378">MKSSAQFLLQLVNEACRHSPGSKERQQNLTQIIRLVDSQLWRESTPYYEDALQETWIYFCQNICEGNSGKVYDPDKAGVVTWLNNYLRWRLKDGYIKTVKQNQQKVSVRVSNDNKIIDPVDNLPAKSSIPPLLEEIEQWVLADSQNKLRQIYVENHPQITAQTLILSRLPPETPWKQLAAEYGVSAGTLSSFYQRKCKPLLREFSKSQGYV</sequence>
<proteinExistence type="predicted"/>